<dbReference type="Pfam" id="PF04107">
    <property type="entry name" value="GCS2"/>
    <property type="match status" value="1"/>
</dbReference>
<dbReference type="NCBIfam" id="TIGR02050">
    <property type="entry name" value="gshA_cyan_rel"/>
    <property type="match status" value="1"/>
</dbReference>
<evidence type="ECO:0000313" key="5">
    <source>
        <dbReference type="EMBL" id="SDD44703.1"/>
    </source>
</evidence>
<dbReference type="GO" id="GO:0005524">
    <property type="term" value="F:ATP binding"/>
    <property type="evidence" value="ECO:0007669"/>
    <property type="project" value="UniProtKB-KW"/>
</dbReference>
<dbReference type="GO" id="GO:0042398">
    <property type="term" value="P:modified amino acid biosynthetic process"/>
    <property type="evidence" value="ECO:0007669"/>
    <property type="project" value="InterPro"/>
</dbReference>
<dbReference type="EMBL" id="FMZQ01000016">
    <property type="protein sequence ID" value="SDD44703.1"/>
    <property type="molecule type" value="Genomic_DNA"/>
</dbReference>
<dbReference type="AlphaFoldDB" id="A0A1G6UTS8"/>
<keyword evidence="3 4" id="KW-0067">ATP-binding</keyword>
<dbReference type="GO" id="GO:0004357">
    <property type="term" value="F:glutamate-cysteine ligase activity"/>
    <property type="evidence" value="ECO:0007669"/>
    <property type="project" value="UniProtKB-EC"/>
</dbReference>
<dbReference type="Gene3D" id="3.30.590.20">
    <property type="match status" value="1"/>
</dbReference>
<evidence type="ECO:0000256" key="2">
    <source>
        <dbReference type="ARBA" id="ARBA00022741"/>
    </source>
</evidence>
<dbReference type="InterPro" id="IPR006336">
    <property type="entry name" value="GCS2"/>
</dbReference>
<sequence length="378" mass="42594">MAASTFGIEEEYFLTDLASRCVAQRGVEAFAISSRRALGQRVTREMFAAQFEVVTPVLNSLDEARDCLGQARKTMADLASEFGCGILAAGTHPLGQWRSVQATNMARYRAIFDDYRIVASRSVLAGLHVHVGVPEGVDRIRLMNRLTPWLPLLLGLSASSPFWDGRPCGLMSYRQAVCDEWPRMGIPDHFRDDAEYQRYLKVMTDTDCIGSAVNLWWNIRPSLRFPTLELRIADACPRLDDALCIAGLFRAMLGHALDAPHHDWFDDPLTRILTLENRWRAKRRGLRGLFIEPHSQSTLPFAAWLDEVLACIGEQIAPDERWIMTHARKLARVGGSAENQLMTYRRARSGGADHRAALFDVVDRLMQQTALQDIRQIA</sequence>
<gene>
    <name evidence="5" type="ORF">SAMN05216576_116111</name>
</gene>
<dbReference type="InterPro" id="IPR014746">
    <property type="entry name" value="Gln_synth/guanido_kin_cat_dom"/>
</dbReference>
<dbReference type="InterPro" id="IPR050141">
    <property type="entry name" value="GCL_type2/YbdK_subfam"/>
</dbReference>
<dbReference type="RefSeq" id="WP_017676859.1">
    <property type="nucleotide sequence ID" value="NZ_FMZQ01000016.1"/>
</dbReference>
<evidence type="ECO:0000313" key="6">
    <source>
        <dbReference type="Proteomes" id="UP000199467"/>
    </source>
</evidence>
<dbReference type="NCBIfam" id="NF010039">
    <property type="entry name" value="PRK13515.1"/>
    <property type="match status" value="1"/>
</dbReference>
<keyword evidence="2 4" id="KW-0547">Nucleotide-binding</keyword>
<protein>
    <recommendedName>
        <fullName evidence="4">Putative glutamate--cysteine ligase 2</fullName>
        <ecNumber evidence="4">6.3.2.2</ecNumber>
    </recommendedName>
    <alternativeName>
        <fullName evidence="4">Gamma-glutamylcysteine synthetase 2</fullName>
        <shortName evidence="4">GCS 2</shortName>
        <shortName evidence="4">Gamma-GCS 2</shortName>
    </alternativeName>
</protein>
<reference evidence="6" key="1">
    <citation type="submission" date="2016-10" db="EMBL/GenBank/DDBJ databases">
        <authorList>
            <person name="Varghese N."/>
            <person name="Submissions S."/>
        </authorList>
    </citation>
    <scope>NUCLEOTIDE SEQUENCE [LARGE SCALE GENOMIC DNA]</scope>
    <source>
        <strain evidence="6">DSM 26382</strain>
    </source>
</reference>
<comment type="similarity">
    <text evidence="4">Belongs to the glutamate--cysteine ligase type 2 family. YbdK subfamily.</text>
</comment>
<dbReference type="SUPFAM" id="SSF55931">
    <property type="entry name" value="Glutamine synthetase/guanido kinase"/>
    <property type="match status" value="1"/>
</dbReference>
<evidence type="ECO:0000256" key="3">
    <source>
        <dbReference type="ARBA" id="ARBA00022840"/>
    </source>
</evidence>
<comment type="function">
    <text evidence="4">ATP-dependent carboxylate-amine ligase which exhibits weak glutamate--cysteine ligase activity.</text>
</comment>
<evidence type="ECO:0000256" key="1">
    <source>
        <dbReference type="ARBA" id="ARBA00022598"/>
    </source>
</evidence>
<keyword evidence="1 4" id="KW-0436">Ligase</keyword>
<name>A0A1G6UTS8_9GAMM</name>
<dbReference type="EC" id="6.3.2.2" evidence="4"/>
<comment type="catalytic activity">
    <reaction evidence="4">
        <text>L-cysteine + L-glutamate + ATP = gamma-L-glutamyl-L-cysteine + ADP + phosphate + H(+)</text>
        <dbReference type="Rhea" id="RHEA:13285"/>
        <dbReference type="ChEBI" id="CHEBI:15378"/>
        <dbReference type="ChEBI" id="CHEBI:29985"/>
        <dbReference type="ChEBI" id="CHEBI:30616"/>
        <dbReference type="ChEBI" id="CHEBI:35235"/>
        <dbReference type="ChEBI" id="CHEBI:43474"/>
        <dbReference type="ChEBI" id="CHEBI:58173"/>
        <dbReference type="ChEBI" id="CHEBI:456216"/>
        <dbReference type="EC" id="6.3.2.2"/>
    </reaction>
</comment>
<keyword evidence="6" id="KW-1185">Reference proteome</keyword>
<organism evidence="5 6">
    <name type="scientific">Ectopseudomonas chengduensis</name>
    <dbReference type="NCBI Taxonomy" id="489632"/>
    <lineage>
        <taxon>Bacteria</taxon>
        <taxon>Pseudomonadati</taxon>
        <taxon>Pseudomonadota</taxon>
        <taxon>Gammaproteobacteria</taxon>
        <taxon>Pseudomonadales</taxon>
        <taxon>Pseudomonadaceae</taxon>
        <taxon>Ectopseudomonas</taxon>
    </lineage>
</organism>
<evidence type="ECO:0000256" key="4">
    <source>
        <dbReference type="HAMAP-Rule" id="MF_01609"/>
    </source>
</evidence>
<accession>A0A1G6UTS8</accession>
<dbReference type="PANTHER" id="PTHR36510:SF1">
    <property type="entry name" value="GLUTAMATE--CYSTEINE LIGASE 2-RELATED"/>
    <property type="match status" value="1"/>
</dbReference>
<proteinExistence type="inferred from homology"/>
<dbReference type="PANTHER" id="PTHR36510">
    <property type="entry name" value="GLUTAMATE--CYSTEINE LIGASE 2-RELATED"/>
    <property type="match status" value="1"/>
</dbReference>
<dbReference type="Proteomes" id="UP000199467">
    <property type="component" value="Unassembled WGS sequence"/>
</dbReference>
<dbReference type="HAMAP" id="MF_01609">
    <property type="entry name" value="Glu_cys_ligase_2"/>
    <property type="match status" value="1"/>
</dbReference>
<dbReference type="InterPro" id="IPR011793">
    <property type="entry name" value="YbdK"/>
</dbReference>